<accession>A0AAP0BX94</accession>
<feature type="region of interest" description="Disordered" evidence="1">
    <location>
        <begin position="183"/>
        <end position="205"/>
    </location>
</feature>
<evidence type="ECO:0000313" key="2">
    <source>
        <dbReference type="EMBL" id="KAK8953984.1"/>
    </source>
</evidence>
<keyword evidence="3" id="KW-1185">Reference proteome</keyword>
<evidence type="ECO:0000256" key="1">
    <source>
        <dbReference type="SAM" id="MobiDB-lite"/>
    </source>
</evidence>
<feature type="region of interest" description="Disordered" evidence="1">
    <location>
        <begin position="63"/>
        <end position="83"/>
    </location>
</feature>
<sequence>MMNSSHPSDPYDPSPFMPFSGSQKYQLSDWDSTHSFLLDSIPLPFYFPPPPPPPPQLPAAIIPTDYPRPAGGSSNSRTGLRWPPASAGREAIVSGSTLDIELTSPTTTIICCYLAGRRITSRLGARRRGARLTSPELSTITAGTRCAISIPKPPSSSSRAGFSSASANSAADFIGLPNSTRRNEAAGSAWRSTIVGGGSCSLNPQ</sequence>
<evidence type="ECO:0000313" key="3">
    <source>
        <dbReference type="Proteomes" id="UP001418222"/>
    </source>
</evidence>
<dbReference type="AlphaFoldDB" id="A0AAP0BX94"/>
<protein>
    <submittedName>
        <fullName evidence="2">Uncharacterized protein</fullName>
    </submittedName>
</protein>
<name>A0AAP0BX94_9ASPA</name>
<organism evidence="2 3">
    <name type="scientific">Platanthera zijinensis</name>
    <dbReference type="NCBI Taxonomy" id="2320716"/>
    <lineage>
        <taxon>Eukaryota</taxon>
        <taxon>Viridiplantae</taxon>
        <taxon>Streptophyta</taxon>
        <taxon>Embryophyta</taxon>
        <taxon>Tracheophyta</taxon>
        <taxon>Spermatophyta</taxon>
        <taxon>Magnoliopsida</taxon>
        <taxon>Liliopsida</taxon>
        <taxon>Asparagales</taxon>
        <taxon>Orchidaceae</taxon>
        <taxon>Orchidoideae</taxon>
        <taxon>Orchideae</taxon>
        <taxon>Orchidinae</taxon>
        <taxon>Platanthera</taxon>
    </lineage>
</organism>
<gene>
    <name evidence="2" type="ORF">KSP39_PZI001668</name>
</gene>
<dbReference type="EMBL" id="JBBWWQ010000002">
    <property type="protein sequence ID" value="KAK8953984.1"/>
    <property type="molecule type" value="Genomic_DNA"/>
</dbReference>
<reference evidence="2 3" key="1">
    <citation type="journal article" date="2022" name="Nat. Plants">
        <title>Genomes of leafy and leafless Platanthera orchids illuminate the evolution of mycoheterotrophy.</title>
        <authorList>
            <person name="Li M.H."/>
            <person name="Liu K.W."/>
            <person name="Li Z."/>
            <person name="Lu H.C."/>
            <person name="Ye Q.L."/>
            <person name="Zhang D."/>
            <person name="Wang J.Y."/>
            <person name="Li Y.F."/>
            <person name="Zhong Z.M."/>
            <person name="Liu X."/>
            <person name="Yu X."/>
            <person name="Liu D.K."/>
            <person name="Tu X.D."/>
            <person name="Liu B."/>
            <person name="Hao Y."/>
            <person name="Liao X.Y."/>
            <person name="Jiang Y.T."/>
            <person name="Sun W.H."/>
            <person name="Chen J."/>
            <person name="Chen Y.Q."/>
            <person name="Ai Y."/>
            <person name="Zhai J.W."/>
            <person name="Wu S.S."/>
            <person name="Zhou Z."/>
            <person name="Hsiao Y.Y."/>
            <person name="Wu W.L."/>
            <person name="Chen Y.Y."/>
            <person name="Lin Y.F."/>
            <person name="Hsu J.L."/>
            <person name="Li C.Y."/>
            <person name="Wang Z.W."/>
            <person name="Zhao X."/>
            <person name="Zhong W.Y."/>
            <person name="Ma X.K."/>
            <person name="Ma L."/>
            <person name="Huang J."/>
            <person name="Chen G.Z."/>
            <person name="Huang M.Z."/>
            <person name="Huang L."/>
            <person name="Peng D.H."/>
            <person name="Luo Y.B."/>
            <person name="Zou S.Q."/>
            <person name="Chen S.P."/>
            <person name="Lan S."/>
            <person name="Tsai W.C."/>
            <person name="Van de Peer Y."/>
            <person name="Liu Z.J."/>
        </authorList>
    </citation>
    <scope>NUCLEOTIDE SEQUENCE [LARGE SCALE GENOMIC DNA]</scope>
    <source>
        <strain evidence="2">Lor287</strain>
    </source>
</reference>
<proteinExistence type="predicted"/>
<comment type="caution">
    <text evidence="2">The sequence shown here is derived from an EMBL/GenBank/DDBJ whole genome shotgun (WGS) entry which is preliminary data.</text>
</comment>
<dbReference type="Proteomes" id="UP001418222">
    <property type="component" value="Unassembled WGS sequence"/>
</dbReference>